<evidence type="ECO:0000313" key="3">
    <source>
        <dbReference type="EnsemblFungi" id="MVLG_01756T0"/>
    </source>
</evidence>
<accession>U5H329</accession>
<organism evidence="2">
    <name type="scientific">Microbotryum lychnidis-dioicae (strain p1A1 Lamole / MvSl-1064)</name>
    <name type="common">Anther smut fungus</name>
    <dbReference type="NCBI Taxonomy" id="683840"/>
    <lineage>
        <taxon>Eukaryota</taxon>
        <taxon>Fungi</taxon>
        <taxon>Dikarya</taxon>
        <taxon>Basidiomycota</taxon>
        <taxon>Pucciniomycotina</taxon>
        <taxon>Microbotryomycetes</taxon>
        <taxon>Microbotryales</taxon>
        <taxon>Microbotryaceae</taxon>
        <taxon>Microbotryum</taxon>
    </lineage>
</organism>
<reference evidence="3" key="4">
    <citation type="submission" date="2015-06" db="UniProtKB">
        <authorList>
            <consortium name="EnsemblFungi"/>
        </authorList>
    </citation>
    <scope>IDENTIFICATION</scope>
</reference>
<name>U5H329_USTV1</name>
<dbReference type="OrthoDB" id="10535937at2759"/>
<dbReference type="EMBL" id="GL541653">
    <property type="protein sequence ID" value="KDE08055.1"/>
    <property type="molecule type" value="Genomic_DNA"/>
</dbReference>
<dbReference type="EnsemblFungi" id="MVLG_01756T0">
    <property type="protein sequence ID" value="MVLG_01756T0"/>
    <property type="gene ID" value="MVLG_01756"/>
</dbReference>
<reference evidence="4" key="1">
    <citation type="submission" date="2010-11" db="EMBL/GenBank/DDBJ databases">
        <title>The genome sequence of Microbotryum violaceum strain p1A1 Lamole.</title>
        <authorList>
            <person name="Cuomo C."/>
            <person name="Perlin M."/>
            <person name="Young S.K."/>
            <person name="Zeng Q."/>
            <person name="Gargeya S."/>
            <person name="Alvarado L."/>
            <person name="Berlin A."/>
            <person name="Chapman S.B."/>
            <person name="Chen Z."/>
            <person name="Freedman E."/>
            <person name="Gellesch M."/>
            <person name="Goldberg J."/>
            <person name="Griggs A."/>
            <person name="Gujja S."/>
            <person name="Heilman E."/>
            <person name="Heiman D."/>
            <person name="Howarth C."/>
            <person name="Mehta T."/>
            <person name="Neiman D."/>
            <person name="Pearson M."/>
            <person name="Roberts A."/>
            <person name="Saif S."/>
            <person name="Shea T."/>
            <person name="Shenoy N."/>
            <person name="Sisk P."/>
            <person name="Stolte C."/>
            <person name="Sykes S."/>
            <person name="White J."/>
            <person name="Yandava C."/>
            <person name="Haas B."/>
            <person name="Nusbaum C."/>
            <person name="Birren B."/>
        </authorList>
    </citation>
    <scope>NUCLEOTIDE SEQUENCE [LARGE SCALE GENOMIC DNA]</scope>
    <source>
        <strain evidence="4">p1A1 Lamole</strain>
    </source>
</reference>
<dbReference type="HOGENOM" id="CLU_1797893_0_0_1"/>
<feature type="compositionally biased region" description="Basic and acidic residues" evidence="1">
    <location>
        <begin position="130"/>
        <end position="144"/>
    </location>
</feature>
<evidence type="ECO:0000313" key="2">
    <source>
        <dbReference type="EMBL" id="KDE08055.1"/>
    </source>
</evidence>
<evidence type="ECO:0000256" key="1">
    <source>
        <dbReference type="SAM" id="MobiDB-lite"/>
    </source>
</evidence>
<gene>
    <name evidence="2" type="ORF">MVLG_01756</name>
</gene>
<dbReference type="EMBL" id="AEIJ01000169">
    <property type="status" value="NOT_ANNOTATED_CDS"/>
    <property type="molecule type" value="Genomic_DNA"/>
</dbReference>
<dbReference type="AlphaFoldDB" id="U5H329"/>
<sequence length="144" mass="16212">MLPIEVELESDRKLTSDELVEKEEEVLPWVKEDGLVAKGFHAARSIAQEHFTYFKVLPSLTPAARAHFPEFHSLYPSGLDGCFYVFVWEEVGKVVSEAGCNLEMELNDKISGAFETIAENGIHQEDEEALERGAKRTIKDEDKG</sequence>
<dbReference type="Proteomes" id="UP000017200">
    <property type="component" value="Unassembled WGS sequence"/>
</dbReference>
<feature type="region of interest" description="Disordered" evidence="1">
    <location>
        <begin position="125"/>
        <end position="144"/>
    </location>
</feature>
<reference evidence="2 4" key="3">
    <citation type="journal article" date="2015" name="BMC Genomics">
        <title>Sex and parasites: genomic and transcriptomic analysis of Microbotryum lychnidis-dioicae, the biotrophic and plant-castrating anther smut fungus.</title>
        <authorList>
            <person name="Perlin M.H."/>
            <person name="Amselem J."/>
            <person name="Fontanillas E."/>
            <person name="Toh S.S."/>
            <person name="Chen Z."/>
            <person name="Goldberg J."/>
            <person name="Duplessis S."/>
            <person name="Henrissat B."/>
            <person name="Young S."/>
            <person name="Zeng Q."/>
            <person name="Aguileta G."/>
            <person name="Petit E."/>
            <person name="Badouin H."/>
            <person name="Andrews J."/>
            <person name="Razeeq D."/>
            <person name="Gabaldon T."/>
            <person name="Quesneville H."/>
            <person name="Giraud T."/>
            <person name="Hood M.E."/>
            <person name="Schultz D.J."/>
            <person name="Cuomo C.A."/>
        </authorList>
    </citation>
    <scope>NUCLEOTIDE SEQUENCE [LARGE SCALE GENOMIC DNA]</scope>
    <source>
        <strain evidence="4">p1A1 Lamole</strain>
        <strain evidence="2">P1A1 Lamole</strain>
    </source>
</reference>
<proteinExistence type="predicted"/>
<keyword evidence="4" id="KW-1185">Reference proteome</keyword>
<dbReference type="InParanoid" id="U5H329"/>
<protein>
    <submittedName>
        <fullName evidence="2 3">Uncharacterized protein</fullName>
    </submittedName>
</protein>
<reference evidence="2" key="2">
    <citation type="submission" date="2010-11" db="EMBL/GenBank/DDBJ databases">
        <authorList>
            <consortium name="The Broad Institute Genome Sequencing Platform"/>
            <person name="Earl A."/>
            <person name="Ward D."/>
            <person name="Feldgarden M."/>
            <person name="Gevers D."/>
            <person name="Butler R."/>
            <person name="Young S.K."/>
            <person name="Zeng Q."/>
            <person name="Gargeya S."/>
            <person name="Fitzgerald M."/>
            <person name="Haas B."/>
            <person name="Abouelleil A."/>
            <person name="Alvarado L."/>
            <person name="Arachchi H.M."/>
            <person name="Berlin A."/>
            <person name="Brown A."/>
            <person name="Chapman S.B."/>
            <person name="Chen Z."/>
            <person name="Dunbar C."/>
            <person name="Freedman E."/>
            <person name="Gearin G."/>
            <person name="Gellesch M."/>
            <person name="Goldberg J."/>
            <person name="Griggs A."/>
            <person name="Gujja S."/>
            <person name="Heilman E."/>
            <person name="Heiman D."/>
            <person name="Howarth C."/>
            <person name="Larson L."/>
            <person name="Lui A."/>
            <person name="MacDonald P.J.P."/>
            <person name="Mehta T."/>
            <person name="Montmayeur A."/>
            <person name="Murphy C."/>
            <person name="Neiman D."/>
            <person name="Pearson M."/>
            <person name="Priest M."/>
            <person name="Roberts A."/>
            <person name="Saif S."/>
            <person name="Shea T."/>
            <person name="Shenoy N."/>
            <person name="Sisk P."/>
            <person name="Stolte C."/>
            <person name="Sykes S."/>
            <person name="White J."/>
            <person name="Yandava C."/>
            <person name="Wortman J."/>
            <person name="Nusbaum C."/>
            <person name="Birren B."/>
        </authorList>
    </citation>
    <scope>NUCLEOTIDE SEQUENCE</scope>
    <source>
        <strain evidence="2">P1A1 Lamole</strain>
    </source>
</reference>
<evidence type="ECO:0000313" key="4">
    <source>
        <dbReference type="Proteomes" id="UP000017200"/>
    </source>
</evidence>